<keyword evidence="3" id="KW-0812">Transmembrane</keyword>
<dbReference type="InterPro" id="IPR011701">
    <property type="entry name" value="MFS"/>
</dbReference>
<dbReference type="GO" id="GO:0022857">
    <property type="term" value="F:transmembrane transporter activity"/>
    <property type="evidence" value="ECO:0007669"/>
    <property type="project" value="InterPro"/>
</dbReference>
<keyword evidence="8" id="KW-1185">Reference proteome</keyword>
<name>A0A1G7ZX76_9NOCA</name>
<evidence type="ECO:0000259" key="6">
    <source>
        <dbReference type="PROSITE" id="PS50850"/>
    </source>
</evidence>
<dbReference type="InterPro" id="IPR036259">
    <property type="entry name" value="MFS_trans_sf"/>
</dbReference>
<evidence type="ECO:0000256" key="1">
    <source>
        <dbReference type="ARBA" id="ARBA00004651"/>
    </source>
</evidence>
<dbReference type="Gene3D" id="1.20.1250.20">
    <property type="entry name" value="MFS general substrate transporter like domains"/>
    <property type="match status" value="1"/>
</dbReference>
<protein>
    <submittedName>
        <fullName evidence="7">Major Facilitator Superfamily protein</fullName>
    </submittedName>
</protein>
<keyword evidence="5" id="KW-0472">Membrane</keyword>
<dbReference type="EMBL" id="FNDN01000001">
    <property type="protein sequence ID" value="SDH13207.1"/>
    <property type="molecule type" value="Genomic_DNA"/>
</dbReference>
<reference evidence="7 8" key="1">
    <citation type="submission" date="2016-10" db="EMBL/GenBank/DDBJ databases">
        <authorList>
            <person name="de Groot N.N."/>
        </authorList>
    </citation>
    <scope>NUCLEOTIDE SEQUENCE [LARGE SCALE GENOMIC DNA]</scope>
    <source>
        <strain evidence="7 8">DSM 44892</strain>
    </source>
</reference>
<feature type="domain" description="Major facilitator superfamily (MFS) profile" evidence="6">
    <location>
        <begin position="23"/>
        <end position="473"/>
    </location>
</feature>
<proteinExistence type="predicted"/>
<evidence type="ECO:0000256" key="4">
    <source>
        <dbReference type="ARBA" id="ARBA00022989"/>
    </source>
</evidence>
<gene>
    <name evidence="7" type="ORF">SAMN05444695_101249</name>
</gene>
<dbReference type="PANTHER" id="PTHR42718">
    <property type="entry name" value="MAJOR FACILITATOR SUPERFAMILY MULTIDRUG TRANSPORTER MFSC"/>
    <property type="match status" value="1"/>
</dbReference>
<evidence type="ECO:0000313" key="7">
    <source>
        <dbReference type="EMBL" id="SDH13207.1"/>
    </source>
</evidence>
<dbReference type="Pfam" id="PF07690">
    <property type="entry name" value="MFS_1"/>
    <property type="match status" value="1"/>
</dbReference>
<keyword evidence="4" id="KW-1133">Transmembrane helix</keyword>
<dbReference type="PROSITE" id="PS50850">
    <property type="entry name" value="MFS"/>
    <property type="match status" value="1"/>
</dbReference>
<dbReference type="Pfam" id="PF13347">
    <property type="entry name" value="MFS_2"/>
    <property type="match status" value="1"/>
</dbReference>
<dbReference type="GO" id="GO:0005886">
    <property type="term" value="C:plasma membrane"/>
    <property type="evidence" value="ECO:0007669"/>
    <property type="project" value="UniProtKB-SubCell"/>
</dbReference>
<dbReference type="PANTHER" id="PTHR42718:SF9">
    <property type="entry name" value="MAJOR FACILITATOR SUPERFAMILY MULTIDRUG TRANSPORTER MFSC"/>
    <property type="match status" value="1"/>
</dbReference>
<dbReference type="Proteomes" id="UP000183263">
    <property type="component" value="Unassembled WGS sequence"/>
</dbReference>
<dbReference type="SUPFAM" id="SSF103473">
    <property type="entry name" value="MFS general substrate transporter"/>
    <property type="match status" value="1"/>
</dbReference>
<dbReference type="Gene3D" id="1.20.1720.10">
    <property type="entry name" value="Multidrug resistance protein D"/>
    <property type="match status" value="1"/>
</dbReference>
<accession>A0A1G7ZX76</accession>
<dbReference type="AlphaFoldDB" id="A0A1G7ZX76"/>
<evidence type="ECO:0000313" key="8">
    <source>
        <dbReference type="Proteomes" id="UP000183263"/>
    </source>
</evidence>
<evidence type="ECO:0000256" key="5">
    <source>
        <dbReference type="ARBA" id="ARBA00023136"/>
    </source>
</evidence>
<sequence length="484" mass="48808">MTLDISRRYAAATAGRPDRPGLVVAVLGFCGVVVALMQTLIVPLVPILPQILGTSAANASWAVTATLLAGAVVTPIAGRLGDMYGKRLILVASLVSLTAGSLVCAVSSTLAPVVAGRVLQGAAMGAIALGISIMRDELPPDRVGSAIAIMSATMGIGGAVGIPVAATIAEKADWHALFWASAGLGVTALVAVLLVVPESPVTTPARFDHLGALGMAVGLLALLLPITKGGDWGWTSPATIGSLAGSVVVFGVWGRYQLRRSAPLVDLRVSARPQVLFTNLASISVGFAMFGMSLVPTQILMAPAEGGHGPGLSMIGAGLVLAPSGLVMFAFSPISAAISARYGARTTLAVGAAVLGSGYLVLLAMRTHVWQILLATMIIGAGIGLAFAAMPALVMGAVPVSETAAANGLNSLMRAVGTSSSAAVIGVVLAHLTVDLGDRTIPSSTGFTVAISLTIAAAAVTMLFTLFIPRHPPRPDRTPTSSGE</sequence>
<keyword evidence="2" id="KW-0813">Transport</keyword>
<dbReference type="OrthoDB" id="4484751at2"/>
<evidence type="ECO:0000256" key="2">
    <source>
        <dbReference type="ARBA" id="ARBA00022448"/>
    </source>
</evidence>
<dbReference type="InterPro" id="IPR020846">
    <property type="entry name" value="MFS_dom"/>
</dbReference>
<dbReference type="RefSeq" id="WP_072737956.1">
    <property type="nucleotide sequence ID" value="NZ_CP048813.1"/>
</dbReference>
<organism evidence="7 8">
    <name type="scientific">Rhodococcus triatomae</name>
    <dbReference type="NCBI Taxonomy" id="300028"/>
    <lineage>
        <taxon>Bacteria</taxon>
        <taxon>Bacillati</taxon>
        <taxon>Actinomycetota</taxon>
        <taxon>Actinomycetes</taxon>
        <taxon>Mycobacteriales</taxon>
        <taxon>Nocardiaceae</taxon>
        <taxon>Rhodococcus</taxon>
    </lineage>
</organism>
<comment type="subcellular location">
    <subcellularLocation>
        <location evidence="1">Cell membrane</location>
        <topology evidence="1">Multi-pass membrane protein</topology>
    </subcellularLocation>
</comment>
<dbReference type="CDD" id="cd17504">
    <property type="entry name" value="MFS_MMR_MDR_like"/>
    <property type="match status" value="1"/>
</dbReference>
<evidence type="ECO:0000256" key="3">
    <source>
        <dbReference type="ARBA" id="ARBA00022692"/>
    </source>
</evidence>